<sequence>MQIIDKPGVRISVLVSVRDPKLKAGVCSKLHFSGSYAPGAGVWLTPGAYEPEKCRLDHNPAYTITGRHEQKIISTTPAPGAYEPEKCRLDHNPAYTIVGRHEQKIIKLSKSK</sequence>
<name>T1GVT7_MEGSC</name>
<reference evidence="2" key="1">
    <citation type="submission" date="2013-02" db="EMBL/GenBank/DDBJ databases">
        <authorList>
            <person name="Hughes D."/>
        </authorList>
    </citation>
    <scope>NUCLEOTIDE SEQUENCE</scope>
    <source>
        <strain>Durham</strain>
        <strain evidence="2">NC isolate 2 -- Noor lab</strain>
    </source>
</reference>
<dbReference type="HOGENOM" id="CLU_2148707_0_0_1"/>
<dbReference type="EnsemblMetazoa" id="MESCA007904-RA">
    <property type="protein sequence ID" value="MESCA007904-PA"/>
    <property type="gene ID" value="MESCA007904"/>
</dbReference>
<proteinExistence type="predicted"/>
<protein>
    <submittedName>
        <fullName evidence="1">Uncharacterized protein</fullName>
    </submittedName>
</protein>
<dbReference type="Proteomes" id="UP000015102">
    <property type="component" value="Unassembled WGS sequence"/>
</dbReference>
<dbReference type="Pfam" id="PF07004">
    <property type="entry name" value="SHIPPO-rpt"/>
    <property type="match status" value="2"/>
</dbReference>
<reference evidence="1" key="2">
    <citation type="submission" date="2015-06" db="UniProtKB">
        <authorList>
            <consortium name="EnsemblMetazoa"/>
        </authorList>
    </citation>
    <scope>IDENTIFICATION</scope>
</reference>
<dbReference type="AlphaFoldDB" id="T1GVT7"/>
<organism evidence="1 2">
    <name type="scientific">Megaselia scalaris</name>
    <name type="common">Humpbacked fly</name>
    <name type="synonym">Phora scalaris</name>
    <dbReference type="NCBI Taxonomy" id="36166"/>
    <lineage>
        <taxon>Eukaryota</taxon>
        <taxon>Metazoa</taxon>
        <taxon>Ecdysozoa</taxon>
        <taxon>Arthropoda</taxon>
        <taxon>Hexapoda</taxon>
        <taxon>Insecta</taxon>
        <taxon>Pterygota</taxon>
        <taxon>Neoptera</taxon>
        <taxon>Endopterygota</taxon>
        <taxon>Diptera</taxon>
        <taxon>Brachycera</taxon>
        <taxon>Muscomorpha</taxon>
        <taxon>Platypezoidea</taxon>
        <taxon>Phoridae</taxon>
        <taxon>Megaseliini</taxon>
        <taxon>Megaselia</taxon>
    </lineage>
</organism>
<keyword evidence="2" id="KW-1185">Reference proteome</keyword>
<accession>T1GVT7</accession>
<dbReference type="EMBL" id="CAQQ02012249">
    <property type="status" value="NOT_ANNOTATED_CDS"/>
    <property type="molecule type" value="Genomic_DNA"/>
</dbReference>
<dbReference type="EMBL" id="CAQQ02012247">
    <property type="status" value="NOT_ANNOTATED_CDS"/>
    <property type="molecule type" value="Genomic_DNA"/>
</dbReference>
<evidence type="ECO:0000313" key="2">
    <source>
        <dbReference type="Proteomes" id="UP000015102"/>
    </source>
</evidence>
<dbReference type="InterPro" id="IPR010736">
    <property type="entry name" value="SHIPPO-rpt"/>
</dbReference>
<evidence type="ECO:0000313" key="1">
    <source>
        <dbReference type="EnsemblMetazoa" id="MESCA007904-PA"/>
    </source>
</evidence>
<dbReference type="EMBL" id="CAQQ02012248">
    <property type="status" value="NOT_ANNOTATED_CDS"/>
    <property type="molecule type" value="Genomic_DNA"/>
</dbReference>